<keyword evidence="1" id="KW-0472">Membrane</keyword>
<dbReference type="Proteomes" id="UP000573963">
    <property type="component" value="Unassembled WGS sequence"/>
</dbReference>
<accession>A0AA44DMG1</accession>
<protein>
    <submittedName>
        <fullName evidence="2">Uncharacterized protein</fullName>
    </submittedName>
</protein>
<evidence type="ECO:0000313" key="3">
    <source>
        <dbReference type="Proteomes" id="UP000573963"/>
    </source>
</evidence>
<gene>
    <name evidence="2" type="ORF">HF875_12910</name>
</gene>
<dbReference type="EMBL" id="JABAFD010000008">
    <property type="protein sequence ID" value="NME10428.1"/>
    <property type="molecule type" value="Genomic_DNA"/>
</dbReference>
<reference evidence="2 3" key="1">
    <citation type="submission" date="2020-04" db="EMBL/GenBank/DDBJ databases">
        <authorList>
            <person name="Hitch T.C.A."/>
            <person name="Wylensek D."/>
            <person name="Clavel T."/>
        </authorList>
    </citation>
    <scope>NUCLEOTIDE SEQUENCE [LARGE SCALE GENOMIC DNA]</scope>
    <source>
        <strain evidence="2 3">Med78_4-601-WT-2</strain>
    </source>
</reference>
<evidence type="ECO:0000256" key="1">
    <source>
        <dbReference type="SAM" id="Phobius"/>
    </source>
</evidence>
<dbReference type="AlphaFoldDB" id="A0AA44DMG1"/>
<proteinExistence type="predicted"/>
<evidence type="ECO:0000313" key="2">
    <source>
        <dbReference type="EMBL" id="NME10428.1"/>
    </source>
</evidence>
<name>A0AA44DMG1_PARBF</name>
<sequence>MKNPLPYYGIGVVFIIVILIFSIVTILFSEEHENSIPALKNAKYITSKNNNLEVYEYIHELTHSFVKTNRKDVKAIAPTKYARNLGVTLCENEIYMKGDIDTYTEIGYLIDKVNYGLIDEDIIKLHNIVSEKSGEKNCIAKSLNIELINEIVDNNKFFDDTDKQNYNNLKH</sequence>
<keyword evidence="1" id="KW-0812">Transmembrane</keyword>
<feature type="transmembrane region" description="Helical" evidence="1">
    <location>
        <begin position="6"/>
        <end position="28"/>
    </location>
</feature>
<comment type="caution">
    <text evidence="2">The sequence shown here is derived from an EMBL/GenBank/DDBJ whole genome shotgun (WGS) entry which is preliminary data.</text>
</comment>
<organism evidence="2 3">
    <name type="scientific">Paraclostridium bifermentans</name>
    <name type="common">Clostridium bifermentans</name>
    <dbReference type="NCBI Taxonomy" id="1490"/>
    <lineage>
        <taxon>Bacteria</taxon>
        <taxon>Bacillati</taxon>
        <taxon>Bacillota</taxon>
        <taxon>Clostridia</taxon>
        <taxon>Peptostreptococcales</taxon>
        <taxon>Peptostreptococcaceae</taxon>
        <taxon>Paraclostridium</taxon>
    </lineage>
</organism>
<keyword evidence="1" id="KW-1133">Transmembrane helix</keyword>
<dbReference type="RefSeq" id="WP_168932480.1">
    <property type="nucleotide sequence ID" value="NZ_JABAFD010000008.1"/>
</dbReference>